<dbReference type="Proteomes" id="UP000321245">
    <property type="component" value="Unassembled WGS sequence"/>
</dbReference>
<comment type="caution">
    <text evidence="1">The sequence shown here is derived from an EMBL/GenBank/DDBJ whole genome shotgun (WGS) entry which is preliminary data.</text>
</comment>
<organism evidence="1 2">
    <name type="scientific">Empedobacter brevis NBRC 14943 = ATCC 43319</name>
    <dbReference type="NCBI Taxonomy" id="1218108"/>
    <lineage>
        <taxon>Bacteria</taxon>
        <taxon>Pseudomonadati</taxon>
        <taxon>Bacteroidota</taxon>
        <taxon>Flavobacteriia</taxon>
        <taxon>Flavobacteriales</taxon>
        <taxon>Weeksellaceae</taxon>
        <taxon>Empedobacter</taxon>
    </lineage>
</organism>
<reference evidence="1 2" key="1">
    <citation type="submission" date="2019-07" db="EMBL/GenBank/DDBJ databases">
        <title>Whole genome shotgun sequence of Empedobacter brevis NBRC 14943.</title>
        <authorList>
            <person name="Hosoyama A."/>
            <person name="Uohara A."/>
            <person name="Ohji S."/>
            <person name="Ichikawa N."/>
        </authorList>
    </citation>
    <scope>NUCLEOTIDE SEQUENCE [LARGE SCALE GENOMIC DNA]</scope>
    <source>
        <strain evidence="1 2">NBRC 14943</strain>
    </source>
</reference>
<keyword evidence="2" id="KW-1185">Reference proteome</keyword>
<dbReference type="STRING" id="1218108.GCA_000382425_03446"/>
<dbReference type="RefSeq" id="WP_019976912.1">
    <property type="nucleotide sequence ID" value="NZ_BJXC01000019.1"/>
</dbReference>
<evidence type="ECO:0000313" key="1">
    <source>
        <dbReference type="EMBL" id="GEM52738.1"/>
    </source>
</evidence>
<name>A0A511NJS5_9FLAO</name>
<dbReference type="GeneID" id="84651469"/>
<dbReference type="OrthoDB" id="1489647at2"/>
<proteinExistence type="predicted"/>
<sequence>MLHFTDEDKLEDVSQNYDEIEFKQNLMYETRKIAGHLDEEELAEGYMNYREGIEEGNSQDGKVVAKGLFGKKWRPSGNIRVEDDWLSERRGTAVYLPVLRAEVNVLKWGWLRVENGSTDVNGNFSTGTTYTKHVHYNVKFADFVKVKVRPGNFFDIANWKSDSHKRRALNVVFTKNTKHQFYALINNAAHDYFNRVVPTYGIYNPVSIDISGHYNDHKSNYWFGWIPFRSEVKIGGKNKDGSRKKSDEVYATVIHEITHKGHYKMDGTAFNSIAGSAAKHKLFLRESWAECVETIATNDKYTQYFNQYGLGNYLSSPIWTWGNNLIRTWNGGRQYTTLSDMDEYSSLMIDLIDNYNQHNFNIIYPEDQVSGYSLKQIQTALNGNHSVDSFYDKLFNLYTNSTKVHLNTLKSHANTVVNNL</sequence>
<evidence type="ECO:0000313" key="2">
    <source>
        <dbReference type="Proteomes" id="UP000321245"/>
    </source>
</evidence>
<gene>
    <name evidence="1" type="ORF">EB1_25280</name>
</gene>
<dbReference type="EMBL" id="BJXC01000019">
    <property type="protein sequence ID" value="GEM52738.1"/>
    <property type="molecule type" value="Genomic_DNA"/>
</dbReference>
<protein>
    <submittedName>
        <fullName evidence="1">Uncharacterized protein</fullName>
    </submittedName>
</protein>
<dbReference type="AlphaFoldDB" id="A0A511NJS5"/>
<accession>A0A511NJS5</accession>